<dbReference type="AlphaFoldDB" id="A0A3D9SNF7"/>
<evidence type="ECO:0000313" key="2">
    <source>
        <dbReference type="EMBL" id="REE97482.1"/>
    </source>
</evidence>
<keyword evidence="3" id="KW-1185">Reference proteome</keyword>
<accession>A0A3D9SNF7</accession>
<evidence type="ECO:0000256" key="1">
    <source>
        <dbReference type="SAM" id="SignalP"/>
    </source>
</evidence>
<name>A0A3D9SNF7_9ACTN</name>
<organism evidence="2 3">
    <name type="scientific">Thermomonospora umbrina</name>
    <dbReference type="NCBI Taxonomy" id="111806"/>
    <lineage>
        <taxon>Bacteria</taxon>
        <taxon>Bacillati</taxon>
        <taxon>Actinomycetota</taxon>
        <taxon>Actinomycetes</taxon>
        <taxon>Streptosporangiales</taxon>
        <taxon>Thermomonosporaceae</taxon>
        <taxon>Thermomonospora</taxon>
    </lineage>
</organism>
<protein>
    <submittedName>
        <fullName evidence="2">Uncharacterized protein</fullName>
    </submittedName>
</protein>
<evidence type="ECO:0000313" key="3">
    <source>
        <dbReference type="Proteomes" id="UP000256661"/>
    </source>
</evidence>
<dbReference type="RefSeq" id="WP_116022973.1">
    <property type="nucleotide sequence ID" value="NZ_QTTT01000001.1"/>
</dbReference>
<reference evidence="2 3" key="1">
    <citation type="submission" date="2018-08" db="EMBL/GenBank/DDBJ databases">
        <title>Sequencing the genomes of 1000 actinobacteria strains.</title>
        <authorList>
            <person name="Klenk H.-P."/>
        </authorList>
    </citation>
    <scope>NUCLEOTIDE SEQUENCE [LARGE SCALE GENOMIC DNA]</scope>
    <source>
        <strain evidence="2 3">DSM 43927</strain>
    </source>
</reference>
<dbReference type="Proteomes" id="UP000256661">
    <property type="component" value="Unassembled WGS sequence"/>
</dbReference>
<proteinExistence type="predicted"/>
<comment type="caution">
    <text evidence="2">The sequence shown here is derived from an EMBL/GenBank/DDBJ whole genome shotgun (WGS) entry which is preliminary data.</text>
</comment>
<feature type="chain" id="PRO_5017729014" evidence="1">
    <location>
        <begin position="31"/>
        <end position="548"/>
    </location>
</feature>
<keyword evidence="1" id="KW-0732">Signal</keyword>
<gene>
    <name evidence="2" type="ORF">DFJ69_2955</name>
</gene>
<dbReference type="EMBL" id="QTTT01000001">
    <property type="protein sequence ID" value="REE97482.1"/>
    <property type="molecule type" value="Genomic_DNA"/>
</dbReference>
<sequence length="548" mass="60324">MIKKWSSPVIPLALALALAVLGLSSPHAFAAERLRATVDNLRTLNGPLVVHTYSERPVASVNVGLAVEGEAPYATVADFTLVSTTRQTDWPYVQKWQSAAPVRQELNSRASVSIRFRAGDSAEVPMVSGNLRPATWFEPLQVTPTTVDAGDPRVTVRGRLFYKDADGQVQGAHGAIVRLHYEALDDPITTGPDGRFEHVYYAHRSFPVGVKYSARRTDPYDHAYAIRGVMVTVNGTVPTRLSVEATPQGTVFPGDVITVTGKAEWQHRSGEWLPITTRRIQVRCGTSTYVRPAADGTFRVDHKLTDRCAVTATLERATRAEALEAAHAVANPTPDVHLRTRFQQVSPWPAVVARGDRVSVSGRLVSQKQSWGHTVHDARVRLEFSRDGQNWVTVDEGPTESNNSAFDLSAPARYNGHWRIRAVSLPDHHTLPETVTSGLVNVKDKTRVTGLNAFPEPITRGRALLVQGTLQWRALDGVWHGLRDRRVTVYFQAKGTKTWRAMGTAGTDARGRLGKRFTATRDGSWRVAFTGGPFYTPTTSSADYVDVR</sequence>
<dbReference type="OrthoDB" id="3447380at2"/>
<feature type="signal peptide" evidence="1">
    <location>
        <begin position="1"/>
        <end position="30"/>
    </location>
</feature>